<keyword evidence="14" id="KW-1185">Reference proteome</keyword>
<dbReference type="AlphaFoldDB" id="A0AAQ4E3N7"/>
<evidence type="ECO:0000256" key="7">
    <source>
        <dbReference type="ARBA" id="ARBA00023053"/>
    </source>
</evidence>
<keyword evidence="9 12" id="KW-0472">Membrane</keyword>
<dbReference type="EMBL" id="JARKHS020022768">
    <property type="protein sequence ID" value="KAK8769313.1"/>
    <property type="molecule type" value="Genomic_DNA"/>
</dbReference>
<evidence type="ECO:0000256" key="4">
    <source>
        <dbReference type="ARBA" id="ARBA00022475"/>
    </source>
</evidence>
<proteinExistence type="inferred from homology"/>
<name>A0AAQ4E3N7_AMBAM</name>
<feature type="transmembrane region" description="Helical" evidence="12">
    <location>
        <begin position="109"/>
        <end position="131"/>
    </location>
</feature>
<gene>
    <name evidence="13" type="ORF">V5799_014222</name>
</gene>
<evidence type="ECO:0000256" key="12">
    <source>
        <dbReference type="SAM" id="Phobius"/>
    </source>
</evidence>
<sequence>PVTTHSRRTACASTLLLVLLYITGLFLGVALTIWFRGCDPALLGNIQSIDQVLPYYINVHLVHVPGLVGLFLAGIVSAATSTVSSTLNSQAAILYVDVIAYRYKNSEKHILWITRGTVITLGIFMTIYSTLWAHVGSVTRAFLMVYNGITAPFVGLCLLAVLFPFVHSKGAGVATLSVVVYQVCHIATIVRSGRKPPRMESSLDYCPGNGSAIALTRNITFPLPSTESQETFILFRISYLWASFFAIFATIMIGVLVSAATGEIKNESDKLYLCSDFMVRLWRQLGIMQPGLTTQGSKDLNTGGVKEKVQVEEENLLSLRQETTI</sequence>
<feature type="non-terminal residue" evidence="13">
    <location>
        <position position="1"/>
    </location>
</feature>
<keyword evidence="7" id="KW-0915">Sodium</keyword>
<dbReference type="PANTHER" id="PTHR42985">
    <property type="entry name" value="SODIUM-COUPLED MONOCARBOXYLATE TRANSPORTER"/>
    <property type="match status" value="1"/>
</dbReference>
<keyword evidence="10" id="KW-0739">Sodium transport</keyword>
<keyword evidence="4" id="KW-1003">Cell membrane</keyword>
<evidence type="ECO:0008006" key="15">
    <source>
        <dbReference type="Google" id="ProtNLM"/>
    </source>
</evidence>
<dbReference type="Pfam" id="PF00474">
    <property type="entry name" value="SSF"/>
    <property type="match status" value="1"/>
</dbReference>
<evidence type="ECO:0000256" key="9">
    <source>
        <dbReference type="ARBA" id="ARBA00023136"/>
    </source>
</evidence>
<evidence type="ECO:0000256" key="8">
    <source>
        <dbReference type="ARBA" id="ARBA00023065"/>
    </source>
</evidence>
<dbReference type="GO" id="GO:0015293">
    <property type="term" value="F:symporter activity"/>
    <property type="evidence" value="ECO:0007669"/>
    <property type="project" value="TreeGrafter"/>
</dbReference>
<protein>
    <recommendedName>
        <fullName evidence="15">Sodium/solute symporter</fullName>
    </recommendedName>
</protein>
<evidence type="ECO:0000256" key="3">
    <source>
        <dbReference type="ARBA" id="ARBA00022448"/>
    </source>
</evidence>
<keyword evidence="8" id="KW-0406">Ion transport</keyword>
<evidence type="ECO:0000256" key="5">
    <source>
        <dbReference type="ARBA" id="ARBA00022692"/>
    </source>
</evidence>
<feature type="transmembrane region" description="Helical" evidence="12">
    <location>
        <begin position="12"/>
        <end position="35"/>
    </location>
</feature>
<evidence type="ECO:0000313" key="13">
    <source>
        <dbReference type="EMBL" id="KAK8769313.1"/>
    </source>
</evidence>
<comment type="caution">
    <text evidence="13">The sequence shown here is derived from an EMBL/GenBank/DDBJ whole genome shotgun (WGS) entry which is preliminary data.</text>
</comment>
<organism evidence="13 14">
    <name type="scientific">Amblyomma americanum</name>
    <name type="common">Lone star tick</name>
    <dbReference type="NCBI Taxonomy" id="6943"/>
    <lineage>
        <taxon>Eukaryota</taxon>
        <taxon>Metazoa</taxon>
        <taxon>Ecdysozoa</taxon>
        <taxon>Arthropoda</taxon>
        <taxon>Chelicerata</taxon>
        <taxon>Arachnida</taxon>
        <taxon>Acari</taxon>
        <taxon>Parasitiformes</taxon>
        <taxon>Ixodida</taxon>
        <taxon>Ixodoidea</taxon>
        <taxon>Ixodidae</taxon>
        <taxon>Amblyomminae</taxon>
        <taxon>Amblyomma</taxon>
    </lineage>
</organism>
<keyword evidence="5 12" id="KW-0812">Transmembrane</keyword>
<dbReference type="InterPro" id="IPR038377">
    <property type="entry name" value="Na/Glc_symporter_sf"/>
</dbReference>
<feature type="transmembrane region" description="Helical" evidence="12">
    <location>
        <begin position="143"/>
        <end position="165"/>
    </location>
</feature>
<feature type="transmembrane region" description="Helical" evidence="12">
    <location>
        <begin position="55"/>
        <end position="79"/>
    </location>
</feature>
<evidence type="ECO:0000256" key="10">
    <source>
        <dbReference type="ARBA" id="ARBA00023201"/>
    </source>
</evidence>
<accession>A0AAQ4E3N7</accession>
<keyword evidence="3" id="KW-0813">Transport</keyword>
<dbReference type="Proteomes" id="UP001321473">
    <property type="component" value="Unassembled WGS sequence"/>
</dbReference>
<evidence type="ECO:0000256" key="6">
    <source>
        <dbReference type="ARBA" id="ARBA00022989"/>
    </source>
</evidence>
<dbReference type="InterPro" id="IPR051163">
    <property type="entry name" value="Sodium:Solute_Symporter_SSF"/>
</dbReference>
<reference evidence="13 14" key="1">
    <citation type="journal article" date="2023" name="Arcadia Sci">
        <title>De novo assembly of a long-read Amblyomma americanum tick genome.</title>
        <authorList>
            <person name="Chou S."/>
            <person name="Poskanzer K.E."/>
            <person name="Rollins M."/>
            <person name="Thuy-Boun P.S."/>
        </authorList>
    </citation>
    <scope>NUCLEOTIDE SEQUENCE [LARGE SCALE GENOMIC DNA]</scope>
    <source>
        <strain evidence="13">F_SG_1</strain>
        <tissue evidence="13">Salivary glands</tissue>
    </source>
</reference>
<dbReference type="GO" id="GO:0006814">
    <property type="term" value="P:sodium ion transport"/>
    <property type="evidence" value="ECO:0007669"/>
    <property type="project" value="UniProtKB-KW"/>
</dbReference>
<evidence type="ECO:0000313" key="14">
    <source>
        <dbReference type="Proteomes" id="UP001321473"/>
    </source>
</evidence>
<comment type="similarity">
    <text evidence="2 11">Belongs to the sodium:solute symporter (SSF) (TC 2.A.21) family.</text>
</comment>
<feature type="transmembrane region" description="Helical" evidence="12">
    <location>
        <begin position="239"/>
        <end position="260"/>
    </location>
</feature>
<dbReference type="PANTHER" id="PTHR42985:SF40">
    <property type="entry name" value="LD47995P-RELATED"/>
    <property type="match status" value="1"/>
</dbReference>
<evidence type="ECO:0000256" key="1">
    <source>
        <dbReference type="ARBA" id="ARBA00004651"/>
    </source>
</evidence>
<evidence type="ECO:0000256" key="2">
    <source>
        <dbReference type="ARBA" id="ARBA00006434"/>
    </source>
</evidence>
<evidence type="ECO:0000256" key="11">
    <source>
        <dbReference type="RuleBase" id="RU362091"/>
    </source>
</evidence>
<keyword evidence="6 12" id="KW-1133">Transmembrane helix</keyword>
<dbReference type="GO" id="GO:0005886">
    <property type="term" value="C:plasma membrane"/>
    <property type="evidence" value="ECO:0007669"/>
    <property type="project" value="UniProtKB-SubCell"/>
</dbReference>
<comment type="subcellular location">
    <subcellularLocation>
        <location evidence="1">Cell membrane</location>
        <topology evidence="1">Multi-pass membrane protein</topology>
    </subcellularLocation>
</comment>
<dbReference type="PROSITE" id="PS50283">
    <property type="entry name" value="NA_SOLUT_SYMP_3"/>
    <property type="match status" value="1"/>
</dbReference>
<dbReference type="Gene3D" id="1.20.1730.10">
    <property type="entry name" value="Sodium/glucose cotransporter"/>
    <property type="match status" value="1"/>
</dbReference>
<feature type="transmembrane region" description="Helical" evidence="12">
    <location>
        <begin position="171"/>
        <end position="190"/>
    </location>
</feature>
<dbReference type="InterPro" id="IPR001734">
    <property type="entry name" value="Na/solute_symporter"/>
</dbReference>